<name>A0A2G8T622_9BURK</name>
<dbReference type="AlphaFoldDB" id="A0A2G8T622"/>
<feature type="domain" description="UspA" evidence="2">
    <location>
        <begin position="157"/>
        <end position="273"/>
    </location>
</feature>
<dbReference type="PANTHER" id="PTHR46268">
    <property type="entry name" value="STRESS RESPONSE PROTEIN NHAX"/>
    <property type="match status" value="1"/>
</dbReference>
<dbReference type="Pfam" id="PF00582">
    <property type="entry name" value="Usp"/>
    <property type="match status" value="1"/>
</dbReference>
<evidence type="ECO:0000313" key="3">
    <source>
        <dbReference type="EMBL" id="PIL41439.1"/>
    </source>
</evidence>
<dbReference type="Gene3D" id="3.40.50.12370">
    <property type="match status" value="1"/>
</dbReference>
<dbReference type="EMBL" id="PDOB01000002">
    <property type="protein sequence ID" value="PIL41439.1"/>
    <property type="molecule type" value="Genomic_DNA"/>
</dbReference>
<keyword evidence="4" id="KW-1185">Reference proteome</keyword>
<dbReference type="PRINTS" id="PR01438">
    <property type="entry name" value="UNVRSLSTRESS"/>
</dbReference>
<gene>
    <name evidence="3" type="ORF">CR103_02740</name>
</gene>
<accession>A0A2G8T622</accession>
<evidence type="ECO:0000259" key="2">
    <source>
        <dbReference type="Pfam" id="PF00582"/>
    </source>
</evidence>
<comment type="caution">
    <text evidence="3">The sequence shown here is derived from an EMBL/GenBank/DDBJ whole genome shotgun (WGS) entry which is preliminary data.</text>
</comment>
<proteinExistence type="inferred from homology"/>
<dbReference type="SUPFAM" id="SSF52402">
    <property type="entry name" value="Adenine nucleotide alpha hydrolases-like"/>
    <property type="match status" value="2"/>
</dbReference>
<evidence type="ECO:0000313" key="4">
    <source>
        <dbReference type="Proteomes" id="UP000228593"/>
    </source>
</evidence>
<dbReference type="RefSeq" id="WP_099914481.1">
    <property type="nucleotide sequence ID" value="NZ_BMHS01000003.1"/>
</dbReference>
<sequence>MSYKTILVHVDGSHHAEARIALAVRLAAAHGAHLVGAAMTGLSRFIFHGANVDVARTVLAGQFDVLVGKANTALERFEALAGVVNGLAFEPRLVEDDAAGGLAAQARYADLVVLSQFDPADPVARIDPDLAAYVMLNSAGPVLMVPTIGAPADAGSHVLVAWDESLQASRAVASAVPLLQRAAKVTLAVFNPGAQRHSAGTDIALYLARHGVDVVVRREDSETDVGSALLSLASDVGANLLVMGGFGHTRFREVLLGGVTQTVLKSMTVPALMSH</sequence>
<dbReference type="CDD" id="cd00293">
    <property type="entry name" value="USP-like"/>
    <property type="match status" value="1"/>
</dbReference>
<comment type="similarity">
    <text evidence="1">Belongs to the universal stress protein A family.</text>
</comment>
<protein>
    <submittedName>
        <fullName evidence="3">Universal stress protein</fullName>
    </submittedName>
</protein>
<dbReference type="PANTHER" id="PTHR46268:SF15">
    <property type="entry name" value="UNIVERSAL STRESS PROTEIN HP_0031"/>
    <property type="match status" value="1"/>
</dbReference>
<dbReference type="Proteomes" id="UP000228593">
    <property type="component" value="Unassembled WGS sequence"/>
</dbReference>
<dbReference type="InterPro" id="IPR006016">
    <property type="entry name" value="UspA"/>
</dbReference>
<dbReference type="OrthoDB" id="9804721at2"/>
<reference evidence="3 4" key="1">
    <citation type="submission" date="2017-10" db="EMBL/GenBank/DDBJ databases">
        <title>Massilia psychrophilum sp. nov., a novel purple-pigmented bacterium isolated from Tianshan glacier, Xinjiang Municipality, China.</title>
        <authorList>
            <person name="Wang H."/>
        </authorList>
    </citation>
    <scope>NUCLEOTIDE SEQUENCE [LARGE SCALE GENOMIC DNA]</scope>
    <source>
        <strain evidence="3 4">JCM 30813</strain>
    </source>
</reference>
<organism evidence="3 4">
    <name type="scientific">Massilia psychrophila</name>
    <dbReference type="NCBI Taxonomy" id="1603353"/>
    <lineage>
        <taxon>Bacteria</taxon>
        <taxon>Pseudomonadati</taxon>
        <taxon>Pseudomonadota</taxon>
        <taxon>Betaproteobacteria</taxon>
        <taxon>Burkholderiales</taxon>
        <taxon>Oxalobacteraceae</taxon>
        <taxon>Telluria group</taxon>
        <taxon>Massilia</taxon>
    </lineage>
</organism>
<evidence type="ECO:0000256" key="1">
    <source>
        <dbReference type="ARBA" id="ARBA00008791"/>
    </source>
</evidence>
<dbReference type="InterPro" id="IPR006015">
    <property type="entry name" value="Universal_stress_UspA"/>
</dbReference>